<reference evidence="3" key="1">
    <citation type="submission" date="2025-08" db="UniProtKB">
        <authorList>
            <consortium name="RefSeq"/>
        </authorList>
    </citation>
    <scope>IDENTIFICATION</scope>
</reference>
<dbReference type="InterPro" id="IPR043520">
    <property type="entry name" value="SPT21"/>
</dbReference>
<evidence type="ECO:0000313" key="3">
    <source>
        <dbReference type="RefSeq" id="XP_008581128.1"/>
    </source>
</evidence>
<dbReference type="GeneID" id="103598852"/>
<proteinExistence type="predicted"/>
<protein>
    <submittedName>
        <fullName evidence="3">Spermatogenesis-associated protein 21</fullName>
    </submittedName>
</protein>
<evidence type="ECO:0000313" key="2">
    <source>
        <dbReference type="Proteomes" id="UP000694923"/>
    </source>
</evidence>
<feature type="compositionally biased region" description="Basic and acidic residues" evidence="1">
    <location>
        <begin position="382"/>
        <end position="391"/>
    </location>
</feature>
<dbReference type="RefSeq" id="XP_008581128.1">
    <property type="nucleotide sequence ID" value="XM_008582906.1"/>
</dbReference>
<evidence type="ECO:0000256" key="1">
    <source>
        <dbReference type="SAM" id="MobiDB-lite"/>
    </source>
</evidence>
<keyword evidence="2" id="KW-1185">Reference proteome</keyword>
<accession>A0ABM0RKI7</accession>
<dbReference type="PANTHER" id="PTHR47500">
    <property type="entry name" value="EF-HAND CALCIUM-BINDING DOMAIN-CONTAINING PROTEIN"/>
    <property type="match status" value="1"/>
</dbReference>
<gene>
    <name evidence="3" type="primary">SPATA21</name>
</gene>
<feature type="region of interest" description="Disordered" evidence="1">
    <location>
        <begin position="378"/>
        <end position="401"/>
    </location>
</feature>
<name>A0ABM0RKI7_GALVR</name>
<dbReference type="Proteomes" id="UP000694923">
    <property type="component" value="Unplaced"/>
</dbReference>
<sequence length="401" mass="44398">MSWGLRAAPGPPPPPEVKDIGERRELGCAQKQPQELVMAAGAQNLRNPQQGFMKCLLEVEEEEATHRRASKARALPARKSPRTLTPVLTSALAGNPAPSLPLTLPQAPISAPATAPSWARPTVPGPVPAPVGAAVLASVSGPVLPAPAPDLGWRRTEILHQNNERSLGYTKARREPEERSLKLYQSWEERSEEPLTLKQEEGDGHVDFGDFLAVMTDTKRFFCSVEQNALTDMAPPNPHTLLFEILSLLVEMLALPEAALEEITNYYQKKLKEGTHKAREMASALDQLRSRKKLTYNPQQADSLEVSERRVLRILSRLKQQNYVANLQSPYAQVPCIPLCPPLDKKMVSRKQGNHYMLDQCAPTGLDPDIRSLFFQSGSQGSREHSSDSRKWLSSVPARTH</sequence>
<dbReference type="PANTHER" id="PTHR47500:SF1">
    <property type="entry name" value="SPERMATOGENESIS-ASSOCIATED PROTEIN 21"/>
    <property type="match status" value="1"/>
</dbReference>
<feature type="region of interest" description="Disordered" evidence="1">
    <location>
        <begin position="1"/>
        <end position="25"/>
    </location>
</feature>
<organism evidence="2 3">
    <name type="scientific">Galeopterus variegatus</name>
    <name type="common">Malayan flying lemur</name>
    <name type="synonym">Cynocephalus variegatus</name>
    <dbReference type="NCBI Taxonomy" id="482537"/>
    <lineage>
        <taxon>Eukaryota</taxon>
        <taxon>Metazoa</taxon>
        <taxon>Chordata</taxon>
        <taxon>Craniata</taxon>
        <taxon>Vertebrata</taxon>
        <taxon>Euteleostomi</taxon>
        <taxon>Mammalia</taxon>
        <taxon>Eutheria</taxon>
        <taxon>Euarchontoglires</taxon>
        <taxon>Dermoptera</taxon>
        <taxon>Cynocephalidae</taxon>
        <taxon>Galeopterus</taxon>
    </lineage>
</organism>
<feature type="compositionally biased region" description="Basic and acidic residues" evidence="1">
    <location>
        <begin position="16"/>
        <end position="25"/>
    </location>
</feature>